<dbReference type="InterPro" id="IPR050869">
    <property type="entry name" value="H3K4_H4K5_MeTrfase"/>
</dbReference>
<accession>A0A7G2CDQ1</accession>
<dbReference type="Pfam" id="PF00856">
    <property type="entry name" value="SET"/>
    <property type="match status" value="1"/>
</dbReference>
<dbReference type="SUPFAM" id="SSF82199">
    <property type="entry name" value="SET domain"/>
    <property type="match status" value="1"/>
</dbReference>
<dbReference type="Gene3D" id="6.10.140.2220">
    <property type="match status" value="1"/>
</dbReference>
<evidence type="ECO:0000259" key="1">
    <source>
        <dbReference type="PROSITE" id="PS50280"/>
    </source>
</evidence>
<reference evidence="2 3" key="1">
    <citation type="submission" date="2020-08" db="EMBL/GenBank/DDBJ databases">
        <authorList>
            <person name="Newling K."/>
            <person name="Davey J."/>
            <person name="Forrester S."/>
        </authorList>
    </citation>
    <scope>NUCLEOTIDE SEQUENCE [LARGE SCALE GENOMIC DNA]</scope>
    <source>
        <strain evidence="3">Crithidia deanei Carvalho (ATCC PRA-265)</strain>
    </source>
</reference>
<dbReference type="Gene3D" id="2.170.270.10">
    <property type="entry name" value="SET domain"/>
    <property type="match status" value="1"/>
</dbReference>
<dbReference type="PROSITE" id="PS50280">
    <property type="entry name" value="SET"/>
    <property type="match status" value="1"/>
</dbReference>
<dbReference type="InterPro" id="IPR046341">
    <property type="entry name" value="SET_dom_sf"/>
</dbReference>
<keyword evidence="3" id="KW-1185">Reference proteome</keyword>
<dbReference type="PANTHER" id="PTHR12197">
    <property type="entry name" value="HISTONE-LYSINE N-METHYLTRANSFERASE SMYD"/>
    <property type="match status" value="1"/>
</dbReference>
<gene>
    <name evidence="2" type="ORF">ADEAN_000455500</name>
</gene>
<dbReference type="Gene3D" id="1.10.220.160">
    <property type="match status" value="1"/>
</dbReference>
<evidence type="ECO:0000313" key="3">
    <source>
        <dbReference type="Proteomes" id="UP000515908"/>
    </source>
</evidence>
<name>A0A7G2CDQ1_9TRYP</name>
<dbReference type="AlphaFoldDB" id="A0A7G2CDQ1"/>
<dbReference type="CDD" id="cd20071">
    <property type="entry name" value="SET_SMYD"/>
    <property type="match status" value="1"/>
</dbReference>
<dbReference type="VEuPathDB" id="TriTrypDB:ADEAN_000455500"/>
<feature type="domain" description="SET" evidence="1">
    <location>
        <begin position="3"/>
        <end position="298"/>
    </location>
</feature>
<dbReference type="OrthoDB" id="5945798at2759"/>
<protein>
    <submittedName>
        <fullName evidence="2">SET domain containing protein, putative</fullName>
    </submittedName>
</protein>
<proteinExistence type="predicted"/>
<dbReference type="InterPro" id="IPR001214">
    <property type="entry name" value="SET_dom"/>
</dbReference>
<dbReference type="Proteomes" id="UP000515908">
    <property type="component" value="Chromosome 08"/>
</dbReference>
<dbReference type="EMBL" id="LR877152">
    <property type="protein sequence ID" value="CAD2217077.1"/>
    <property type="molecule type" value="Genomic_DNA"/>
</dbReference>
<evidence type="ECO:0000313" key="2">
    <source>
        <dbReference type="EMBL" id="CAD2217077.1"/>
    </source>
</evidence>
<organism evidence="2 3">
    <name type="scientific">Angomonas deanei</name>
    <dbReference type="NCBI Taxonomy" id="59799"/>
    <lineage>
        <taxon>Eukaryota</taxon>
        <taxon>Discoba</taxon>
        <taxon>Euglenozoa</taxon>
        <taxon>Kinetoplastea</taxon>
        <taxon>Metakinetoplastina</taxon>
        <taxon>Trypanosomatida</taxon>
        <taxon>Trypanosomatidae</taxon>
        <taxon>Strigomonadinae</taxon>
        <taxon>Angomonas</taxon>
    </lineage>
</organism>
<sequence>MPVDLEVKELPDRGRGVVAANPVDAGSVLFFVEPDLAVLYSDSCSAYCARCFLELTAGMSNSYTCPTCDQFVLCHRCHVESEGDTVGGVRNLLWMHNRYVCPWYNELPSAAREKGQDTDYVRFALQYMAQSTARHSGETANAFPAQALLALDDSANSQSAETLQFCEDFSKKVIHSFGKKGGTPPVHLNAKELSDVLLITKNNSLGFPCSVRDGELSTIIGWSLQSAVCRLNHSCDPNAEIVFPEAQKIDVAQSQKIKQYNGDTFVVDEKASHSTAGCMAVRSLRPIAKGEEVTISYVNMGDSALASDVRARSRHLLEQYRFLCKCPLCLKQRDRN</sequence>
<dbReference type="PANTHER" id="PTHR12197:SF292">
    <property type="entry name" value="SET DOMAIN-CONTAINING PROTEIN"/>
    <property type="match status" value="1"/>
</dbReference>